<evidence type="ECO:0000313" key="4">
    <source>
        <dbReference type="Proteomes" id="UP000316621"/>
    </source>
</evidence>
<evidence type="ECO:0000256" key="1">
    <source>
        <dbReference type="SAM" id="MobiDB-lite"/>
    </source>
</evidence>
<reference evidence="3 4" key="1">
    <citation type="journal article" date="2018" name="Science">
        <title>The opium poppy genome and morphinan production.</title>
        <authorList>
            <person name="Guo L."/>
            <person name="Winzer T."/>
            <person name="Yang X."/>
            <person name="Li Y."/>
            <person name="Ning Z."/>
            <person name="He Z."/>
            <person name="Teodor R."/>
            <person name="Lu Y."/>
            <person name="Bowser T.A."/>
            <person name="Graham I.A."/>
            <person name="Ye K."/>
        </authorList>
    </citation>
    <scope>NUCLEOTIDE SEQUENCE [LARGE SCALE GENOMIC DNA]</scope>
    <source>
        <strain evidence="4">cv. HN1</strain>
        <tissue evidence="3">Leaves</tissue>
    </source>
</reference>
<evidence type="ECO:0000313" key="3">
    <source>
        <dbReference type="EMBL" id="RZC68745.1"/>
    </source>
</evidence>
<dbReference type="Gramene" id="RZC68745">
    <property type="protein sequence ID" value="RZC68745"/>
    <property type="gene ID" value="C5167_031910"/>
</dbReference>
<protein>
    <recommendedName>
        <fullName evidence="2">RIN4 pathogenic type III effector avirulence factor Avr cleavage site domain-containing protein</fullName>
    </recommendedName>
</protein>
<dbReference type="InterPro" id="IPR008700">
    <property type="entry name" value="TypeIII_avirulence_cleave"/>
</dbReference>
<dbReference type="STRING" id="3469.A0A4Y7K9T3"/>
<feature type="compositionally biased region" description="Polar residues" evidence="1">
    <location>
        <begin position="185"/>
        <end position="207"/>
    </location>
</feature>
<feature type="compositionally biased region" description="Polar residues" evidence="1">
    <location>
        <begin position="415"/>
        <end position="435"/>
    </location>
</feature>
<dbReference type="AlphaFoldDB" id="A0A4Y7K9T3"/>
<feature type="compositionally biased region" description="Polar residues" evidence="1">
    <location>
        <begin position="61"/>
        <end position="78"/>
    </location>
</feature>
<dbReference type="EMBL" id="CM010721">
    <property type="protein sequence ID" value="RZC68745.1"/>
    <property type="molecule type" value="Genomic_DNA"/>
</dbReference>
<evidence type="ECO:0000259" key="2">
    <source>
        <dbReference type="Pfam" id="PF05627"/>
    </source>
</evidence>
<gene>
    <name evidence="3" type="ORF">C5167_031910</name>
</gene>
<feature type="domain" description="RIN4 pathogenic type III effector avirulence factor Avr cleavage site" evidence="2">
    <location>
        <begin position="204"/>
        <end position="236"/>
    </location>
</feature>
<organism evidence="3 4">
    <name type="scientific">Papaver somniferum</name>
    <name type="common">Opium poppy</name>
    <dbReference type="NCBI Taxonomy" id="3469"/>
    <lineage>
        <taxon>Eukaryota</taxon>
        <taxon>Viridiplantae</taxon>
        <taxon>Streptophyta</taxon>
        <taxon>Embryophyta</taxon>
        <taxon>Tracheophyta</taxon>
        <taxon>Spermatophyta</taxon>
        <taxon>Magnoliopsida</taxon>
        <taxon>Ranunculales</taxon>
        <taxon>Papaveraceae</taxon>
        <taxon>Papaveroideae</taxon>
        <taxon>Papaver</taxon>
    </lineage>
</organism>
<dbReference type="InterPro" id="IPR040387">
    <property type="entry name" value="RIN4/NOI4"/>
</dbReference>
<keyword evidence="4" id="KW-1185">Reference proteome</keyword>
<feature type="domain" description="RIN4 pathogenic type III effector avirulence factor Avr cleavage site" evidence="2">
    <location>
        <begin position="441"/>
        <end position="473"/>
    </location>
</feature>
<dbReference type="GO" id="GO:0005886">
    <property type="term" value="C:plasma membrane"/>
    <property type="evidence" value="ECO:0007669"/>
    <property type="project" value="TreeGrafter"/>
</dbReference>
<feature type="region of interest" description="Disordered" evidence="1">
    <location>
        <begin position="291"/>
        <end position="455"/>
    </location>
</feature>
<feature type="region of interest" description="Disordered" evidence="1">
    <location>
        <begin position="1"/>
        <end position="226"/>
    </location>
</feature>
<feature type="compositionally biased region" description="Basic and acidic residues" evidence="1">
    <location>
        <begin position="131"/>
        <end position="141"/>
    </location>
</feature>
<dbReference type="Proteomes" id="UP000316621">
    <property type="component" value="Chromosome 7"/>
</dbReference>
<accession>A0A4Y7K9T3</accession>
<sequence length="504" mass="55692">MAQKPHVPEFGKWQNGENGQYTAYFDNARKGKTGGKMINPNDPQQNPEIFSKETPQPAVKATSSQGRFETNTHGGKNRSTGESEDIRRQNDFPSRQDPTTRRASADSLSDRSDGRGRSRDNSRQAAQRVSGLDREGIEKSPRHPNYQAKVAETDNSRRAARQTGGLPERRGSSGSSPLPERRQTESNNGAATNTTPSRMKSPANPSTIPRLGDWDETDASGGEAYTGIFERVKEDRIAERANVISMPTPNRQSQERVNAKNRAHVPQFGNWGNGGENVLYTAYFDNARKGKNGKIMNPNENPPAFPAQPQQPQVKSNSSRSRPEQVVQARPQNDNRSTRTNDNGGRQNDYQPRPNPAVRGPPAADLYNKQNSNDRGANSRDNSRRPTVPQNNARIEQSPHHPYQANNGGRAGVSPSPSWDNKPSGNNAGSTPNRRPQQRPATVLPKFGDWDEKNPNAGAGYTQIFNVVREEKKQIAANVNTPQQEEAPIRGKPRHDAKMACCFL</sequence>
<dbReference type="PANTHER" id="PTHR33159:SF101">
    <property type="entry name" value="OS04G0379600 PROTEIN"/>
    <property type="match status" value="1"/>
</dbReference>
<dbReference type="PANTHER" id="PTHR33159">
    <property type="entry name" value="RPM1-INTERACTING PROTEIN 4 (RIN4) FAMILY PROTEIN"/>
    <property type="match status" value="1"/>
</dbReference>
<feature type="compositionally biased region" description="Basic and acidic residues" evidence="1">
    <location>
        <begin position="79"/>
        <end position="90"/>
    </location>
</feature>
<feature type="compositionally biased region" description="Polar residues" evidence="1">
    <location>
        <begin position="330"/>
        <end position="350"/>
    </location>
</feature>
<feature type="domain" description="RIN4 pathogenic type III effector avirulence factor Avr cleavage site" evidence="2">
    <location>
        <begin position="5"/>
        <end position="32"/>
    </location>
</feature>
<name>A0A4Y7K9T3_PAPSO</name>
<dbReference type="OMA" id="DDHQLRN"/>
<proteinExistence type="predicted"/>
<feature type="compositionally biased region" description="Basic and acidic residues" evidence="1">
    <location>
        <begin position="98"/>
        <end position="122"/>
    </location>
</feature>
<dbReference type="Pfam" id="PF05627">
    <property type="entry name" value="AvrRpt-cleavage"/>
    <property type="match status" value="4"/>
</dbReference>
<feature type="domain" description="RIN4 pathogenic type III effector avirulence factor Avr cleavage site" evidence="2">
    <location>
        <begin position="261"/>
        <end position="291"/>
    </location>
</feature>